<evidence type="ECO:0000256" key="2">
    <source>
        <dbReference type="ARBA" id="ARBA00022801"/>
    </source>
</evidence>
<dbReference type="EMBL" id="AP023086">
    <property type="protein sequence ID" value="BCD98035.1"/>
    <property type="molecule type" value="Genomic_DNA"/>
</dbReference>
<dbReference type="InterPro" id="IPR003961">
    <property type="entry name" value="FN3_dom"/>
</dbReference>
<dbReference type="InterPro" id="IPR012341">
    <property type="entry name" value="6hp_glycosidase-like_sf"/>
</dbReference>
<dbReference type="Pfam" id="PF02927">
    <property type="entry name" value="CelD_N"/>
    <property type="match status" value="1"/>
</dbReference>
<evidence type="ECO:0000313" key="6">
    <source>
        <dbReference type="Proteomes" id="UP001320119"/>
    </source>
</evidence>
<dbReference type="Gene3D" id="1.50.10.10">
    <property type="match status" value="1"/>
</dbReference>
<keyword evidence="3" id="KW-0732">Signal</keyword>
<evidence type="ECO:0000256" key="1">
    <source>
        <dbReference type="ARBA" id="ARBA00007072"/>
    </source>
</evidence>
<dbReference type="Proteomes" id="UP001320119">
    <property type="component" value="Chromosome"/>
</dbReference>
<dbReference type="SUPFAM" id="SSF48208">
    <property type="entry name" value="Six-hairpin glycosidases"/>
    <property type="match status" value="1"/>
</dbReference>
<dbReference type="RefSeq" id="WP_236982099.1">
    <property type="nucleotide sequence ID" value="NZ_AP023086.1"/>
</dbReference>
<dbReference type="InterPro" id="IPR044060">
    <property type="entry name" value="Bacterial_rp_domain"/>
</dbReference>
<name>A0AAN1WI49_9GAMM</name>
<feature type="domain" description="Fibronectin type-III" evidence="4">
    <location>
        <begin position="618"/>
        <end position="713"/>
    </location>
</feature>
<dbReference type="InterPro" id="IPR004197">
    <property type="entry name" value="Cellulase_Ig-like"/>
</dbReference>
<dbReference type="InterPro" id="IPR008979">
    <property type="entry name" value="Galactose-bd-like_sf"/>
</dbReference>
<dbReference type="SUPFAM" id="SSF49265">
    <property type="entry name" value="Fibronectin type III"/>
    <property type="match status" value="1"/>
</dbReference>
<dbReference type="InterPro" id="IPR036116">
    <property type="entry name" value="FN3_sf"/>
</dbReference>
<dbReference type="SUPFAM" id="SSF49785">
    <property type="entry name" value="Galactose-binding domain-like"/>
    <property type="match status" value="1"/>
</dbReference>
<dbReference type="AlphaFoldDB" id="A0AAN1WI49"/>
<evidence type="ECO:0000259" key="4">
    <source>
        <dbReference type="PROSITE" id="PS50853"/>
    </source>
</evidence>
<dbReference type="CDD" id="cd02850">
    <property type="entry name" value="E_set_Cellulase_N"/>
    <property type="match status" value="1"/>
</dbReference>
<dbReference type="KEGG" id="marq:MARGE09_P2236"/>
<sequence>MTKQLSMAIFTLCLGSVLAAPLSYGIDNGSQMNAKFRINYAGYLPQASKTALYINPYTGPVNWQIAGTQCSGSEDSYINNDISSGDSFYRIDFSHCVEEGDGLRLVIGADQSVPFNISNDPYGNIKYEFFDYFKDHEGAATFINAKNNWATGLAISFSYVKDAGDNGAYPTNTAEAAWSLINLLETYPAVNSYYSSQWAGARTVYEQLLILTEQFDHVFDHGGPLAIAKFHTNVNSSWAACAPYTSGTCISEPETKATFASARTLAAMARLHLDYASEALALTAYNNAKAALASAQSEPLVCNQADAFGGEGGMYPDNDNYSIYRNPKAARDNCAPDKDNTADDEYAALVETYLAAIKLGFTTDAANYRSQVINHARFAEASSFWWGAVSMEGNLSLLTHAALHSIDLTGFKNNVLNKADAIQANQALGYPGVTWDPTSNAWDNGDLDNADNNVRWGSHRMALNDARILMAASEIQKDANESAAAAGYARSAIEVLDHMSGINAMNLAMFTAPDYPQFENAVERTHDGANNSDSWSGKLVLGPNNWTNADDGAMPAFNSQPGLKMFAVTGTGWSSREISIDANAALVPVAYFATEIAPAILAQDPLGNTTLPANVPAAPSLFSAQAGGANSITLSWRDNSGANDDAETGFYVYRNSQNVKPASAVTSLPAGATSWVATGLTAQTPYYFWLEAFNANGASAAVATNATTTALPAFSNLLENGDFALSTSGWLCTTPSGNATCSAAGGAYAVNIQNGGSAAWHIQPKQEGLTLTSGQTYTFAFDARASASRNAEIKVERSGSPWEDFSQTGAGQSLTTTMQRFSYTFEMPTSLSNARVVMNVGNSNSDIVVDNMWLVAGSVDPCGAVVGCDAAEPPPSYEITVTSGANGAVSPGSIDVTQGHDQTFNITPNAGYHVLNVVKNGISLGALTSVTFTDVNASQTLQVAFEQDAAITHTITVDAGQNGTISPTSAAVANGGSATFSITPNTGFHILDVTKNGVSLGSVDSVSFANVSADQTLSATFAQDAVASYTVAVNAGANGSISPTTATLTHGSSQTFSVVPDAGYRVADVVVNGQSVGNLTSYTIENISSNQNLSATFEVVASGGNSPCANYCSNPETVTSGQNSGVGTGDVCQEINSPIQGGNCYNLASPRQLSVNGQVMSCSSWDVPAPENGGYCVQITAGGVPWAGYSYW</sequence>
<dbReference type="InterPro" id="IPR013783">
    <property type="entry name" value="Ig-like_fold"/>
</dbReference>
<keyword evidence="6" id="KW-1185">Reference proteome</keyword>
<dbReference type="Gene3D" id="2.60.40.10">
    <property type="entry name" value="Immunoglobulins"/>
    <property type="match status" value="2"/>
</dbReference>
<dbReference type="GO" id="GO:0005975">
    <property type="term" value="P:carbohydrate metabolic process"/>
    <property type="evidence" value="ECO:0007669"/>
    <property type="project" value="InterPro"/>
</dbReference>
<dbReference type="InterPro" id="IPR014756">
    <property type="entry name" value="Ig_E-set"/>
</dbReference>
<proteinExistence type="inferred from homology"/>
<dbReference type="GO" id="GO:0008810">
    <property type="term" value="F:cellulase activity"/>
    <property type="evidence" value="ECO:0007669"/>
    <property type="project" value="UniProtKB-EC"/>
</dbReference>
<reference evidence="5 6" key="1">
    <citation type="journal article" date="2022" name="IScience">
        <title>An ultrasensitive nanofiber-based assay for enzymatic hydrolysis and deep-sea microbial degradation of cellulose.</title>
        <authorList>
            <person name="Tsudome M."/>
            <person name="Tachioka M."/>
            <person name="Miyazaki M."/>
            <person name="Uchimura K."/>
            <person name="Tsuda M."/>
            <person name="Takaki Y."/>
            <person name="Deguchi S."/>
        </authorList>
    </citation>
    <scope>NUCLEOTIDE SEQUENCE [LARGE SCALE GENOMIC DNA]</scope>
    <source>
        <strain evidence="5 6">GE09</strain>
    </source>
</reference>
<accession>A0AAN1WI49</accession>
<feature type="chain" id="PRO_5043053889" evidence="3">
    <location>
        <begin position="20"/>
        <end position="1192"/>
    </location>
</feature>
<organism evidence="5 6">
    <name type="scientific">Marinagarivorans cellulosilyticus</name>
    <dbReference type="NCBI Taxonomy" id="2721545"/>
    <lineage>
        <taxon>Bacteria</taxon>
        <taxon>Pseudomonadati</taxon>
        <taxon>Pseudomonadota</taxon>
        <taxon>Gammaproteobacteria</taxon>
        <taxon>Cellvibrionales</taxon>
        <taxon>Cellvibrionaceae</taxon>
        <taxon>Marinagarivorans</taxon>
    </lineage>
</organism>
<dbReference type="InterPro" id="IPR003305">
    <property type="entry name" value="CenC_carb-bd"/>
</dbReference>
<gene>
    <name evidence="5" type="ORF">MARGE09_P2236</name>
</gene>
<dbReference type="EC" id="3.2.1.4" evidence="5"/>
<keyword evidence="2 5" id="KW-0378">Hydrolase</keyword>
<dbReference type="Pfam" id="PF00041">
    <property type="entry name" value="fn3"/>
    <property type="match status" value="1"/>
</dbReference>
<evidence type="ECO:0000313" key="5">
    <source>
        <dbReference type="EMBL" id="BCD98035.1"/>
    </source>
</evidence>
<dbReference type="SUPFAM" id="SSF81296">
    <property type="entry name" value="E set domains"/>
    <property type="match status" value="1"/>
</dbReference>
<dbReference type="InterPro" id="IPR008928">
    <property type="entry name" value="6-hairpin_glycosidase_sf"/>
</dbReference>
<dbReference type="PROSITE" id="PS50853">
    <property type="entry name" value="FN3"/>
    <property type="match status" value="1"/>
</dbReference>
<dbReference type="Pfam" id="PF02018">
    <property type="entry name" value="CBM_4_9"/>
    <property type="match status" value="1"/>
</dbReference>
<dbReference type="SMART" id="SM00060">
    <property type="entry name" value="FN3"/>
    <property type="match status" value="1"/>
</dbReference>
<feature type="signal peptide" evidence="3">
    <location>
        <begin position="1"/>
        <end position="19"/>
    </location>
</feature>
<comment type="similarity">
    <text evidence="1">Belongs to the glycosyl hydrolase 9 (cellulase E) family.</text>
</comment>
<protein>
    <submittedName>
        <fullName evidence="5">Endoglucanase</fullName>
        <ecNumber evidence="5">3.2.1.4</ecNumber>
    </submittedName>
</protein>
<keyword evidence="5" id="KW-0326">Glycosidase</keyword>
<dbReference type="Pfam" id="PF18998">
    <property type="entry name" value="Flg_new_2"/>
    <property type="match status" value="3"/>
</dbReference>
<evidence type="ECO:0000256" key="3">
    <source>
        <dbReference type="SAM" id="SignalP"/>
    </source>
</evidence>
<dbReference type="Gene3D" id="2.60.120.260">
    <property type="entry name" value="Galactose-binding domain-like"/>
    <property type="match status" value="1"/>
</dbReference>
<dbReference type="CDD" id="cd00063">
    <property type="entry name" value="FN3"/>
    <property type="match status" value="1"/>
</dbReference>